<reference evidence="1 2" key="1">
    <citation type="journal article" date="2018" name="IMA Fungus">
        <title>IMA Genome-F 9: Draft genome sequence of Annulohypoxylon stygium, Aspergillus mulundensis, Berkeleyomyces basicola (syn. Thielaviopsis basicola), Ceratocystis smalleyi, two Cercospora beticola strains, Coleophoma cylindrospora, Fusarium fracticaudum, Phialophora cf. hyalina, and Morchella septimelata.</title>
        <authorList>
            <person name="Wingfield B.D."/>
            <person name="Bills G.F."/>
            <person name="Dong Y."/>
            <person name="Huang W."/>
            <person name="Nel W.J."/>
            <person name="Swalarsk-Parry B.S."/>
            <person name="Vaghefi N."/>
            <person name="Wilken P.M."/>
            <person name="An Z."/>
            <person name="de Beer Z.W."/>
            <person name="De Vos L."/>
            <person name="Chen L."/>
            <person name="Duong T.A."/>
            <person name="Gao Y."/>
            <person name="Hammerbacher A."/>
            <person name="Kikkert J.R."/>
            <person name="Li Y."/>
            <person name="Li H."/>
            <person name="Li K."/>
            <person name="Li Q."/>
            <person name="Liu X."/>
            <person name="Ma X."/>
            <person name="Naidoo K."/>
            <person name="Pethybridge S.J."/>
            <person name="Sun J."/>
            <person name="Steenkamp E.T."/>
            <person name="van der Nest M.A."/>
            <person name="van Wyk S."/>
            <person name="Wingfield M.J."/>
            <person name="Xiong C."/>
            <person name="Yue Q."/>
            <person name="Zhang X."/>
        </authorList>
    </citation>
    <scope>NUCLEOTIDE SEQUENCE [LARGE SCALE GENOMIC DNA]</scope>
    <source>
        <strain evidence="1 2">BP 5553</strain>
    </source>
</reference>
<dbReference type="Proteomes" id="UP000254866">
    <property type="component" value="Unassembled WGS sequence"/>
</dbReference>
<dbReference type="OrthoDB" id="109543at2759"/>
<keyword evidence="2" id="KW-1185">Reference proteome</keyword>
<dbReference type="RefSeq" id="XP_031864765.1">
    <property type="nucleotide sequence ID" value="XM_032019058.1"/>
</dbReference>
<dbReference type="GeneID" id="43603284"/>
<organism evidence="1 2">
    <name type="scientific">Venustampulla echinocandica</name>
    <dbReference type="NCBI Taxonomy" id="2656787"/>
    <lineage>
        <taxon>Eukaryota</taxon>
        <taxon>Fungi</taxon>
        <taxon>Dikarya</taxon>
        <taxon>Ascomycota</taxon>
        <taxon>Pezizomycotina</taxon>
        <taxon>Leotiomycetes</taxon>
        <taxon>Helotiales</taxon>
        <taxon>Pleuroascaceae</taxon>
        <taxon>Venustampulla</taxon>
    </lineage>
</organism>
<gene>
    <name evidence="1" type="ORF">BP5553_10435</name>
</gene>
<accession>A0A370T9A5</accession>
<protein>
    <submittedName>
        <fullName evidence="1">Uncharacterized protein</fullName>
    </submittedName>
</protein>
<comment type="caution">
    <text evidence="1">The sequence shown here is derived from an EMBL/GenBank/DDBJ whole genome shotgun (WGS) entry which is preliminary data.</text>
</comment>
<evidence type="ECO:0000313" key="1">
    <source>
        <dbReference type="EMBL" id="RDL30157.1"/>
    </source>
</evidence>
<dbReference type="EMBL" id="NPIC01000016">
    <property type="protein sequence ID" value="RDL30157.1"/>
    <property type="molecule type" value="Genomic_DNA"/>
</dbReference>
<sequence>MSQRLFLGLGFATTPYCGKLVWTAEAYRPLDGGGDSAGKQAVWTVRNIQTLRLPNERIFEWNLNLESIELPSSFALDLILIVATPHFDSVAPESTTF</sequence>
<proteinExistence type="predicted"/>
<evidence type="ECO:0000313" key="2">
    <source>
        <dbReference type="Proteomes" id="UP000254866"/>
    </source>
</evidence>
<name>A0A370T9A5_9HELO</name>
<dbReference type="AlphaFoldDB" id="A0A370T9A5"/>